<accession>A0AAD4UPQ0</accession>
<organism evidence="1 2">
    <name type="scientific">Ovis ammon polii</name>
    <dbReference type="NCBI Taxonomy" id="230172"/>
    <lineage>
        <taxon>Eukaryota</taxon>
        <taxon>Metazoa</taxon>
        <taxon>Chordata</taxon>
        <taxon>Craniata</taxon>
        <taxon>Vertebrata</taxon>
        <taxon>Euteleostomi</taxon>
        <taxon>Mammalia</taxon>
        <taxon>Eutheria</taxon>
        <taxon>Laurasiatheria</taxon>
        <taxon>Artiodactyla</taxon>
        <taxon>Ruminantia</taxon>
        <taxon>Pecora</taxon>
        <taxon>Bovidae</taxon>
        <taxon>Caprinae</taxon>
        <taxon>Ovis</taxon>
    </lineage>
</organism>
<name>A0AAD4UPQ0_OVIAM</name>
<reference evidence="1" key="1">
    <citation type="submission" date="2022-03" db="EMBL/GenBank/DDBJ databases">
        <title>Genomic analyses of argali, domestic sheep and their hybrids provide insights into chromosomal evolution, heterosis and genetic basis of agronomic traits.</title>
        <authorList>
            <person name="Li M."/>
        </authorList>
    </citation>
    <scope>NUCLEOTIDE SEQUENCE</scope>
    <source>
        <strain evidence="1">CAU-MHL-2022a</strain>
        <tissue evidence="1">Skin</tissue>
    </source>
</reference>
<evidence type="ECO:0000313" key="1">
    <source>
        <dbReference type="EMBL" id="KAI4547819.1"/>
    </source>
</evidence>
<protein>
    <submittedName>
        <fullName evidence="1">Uncharacterized protein</fullName>
    </submittedName>
</protein>
<evidence type="ECO:0000313" key="2">
    <source>
        <dbReference type="Proteomes" id="UP001214576"/>
    </source>
</evidence>
<sequence length="130" mass="13865">MFRPAPAASGLRSQHIHVVGAFCHCAHMGPAAVAGIALLQSGLSNSGHHIWECKQVHCGVPQFSMAGWTPAQTSFQQEPPLNLSPGGPTVQPQSRTQLAHSTHRFVMSMFIRGFALSPGPNNRPVTCSDT</sequence>
<gene>
    <name evidence="1" type="ORF">MG293_000149</name>
</gene>
<dbReference type="AlphaFoldDB" id="A0AAD4UPQ0"/>
<dbReference type="Proteomes" id="UP001214576">
    <property type="component" value="Unassembled WGS sequence"/>
</dbReference>
<proteinExistence type="predicted"/>
<keyword evidence="2" id="KW-1185">Reference proteome</keyword>
<comment type="caution">
    <text evidence="1">The sequence shown here is derived from an EMBL/GenBank/DDBJ whole genome shotgun (WGS) entry which is preliminary data.</text>
</comment>
<dbReference type="EMBL" id="JAKZEL010000001">
    <property type="protein sequence ID" value="KAI4547819.1"/>
    <property type="molecule type" value="Genomic_DNA"/>
</dbReference>